<evidence type="ECO:0000313" key="3">
    <source>
        <dbReference type="Proteomes" id="UP000293583"/>
    </source>
</evidence>
<dbReference type="Proteomes" id="UP000293583">
    <property type="component" value="Unassembled WGS sequence"/>
</dbReference>
<dbReference type="OrthoDB" id="849114at2"/>
<dbReference type="RefSeq" id="WP_130923728.1">
    <property type="nucleotide sequence ID" value="NZ_SEWY01000004.1"/>
</dbReference>
<feature type="chain" id="PRO_5020255608" evidence="1">
    <location>
        <begin position="23"/>
        <end position="269"/>
    </location>
</feature>
<keyword evidence="1" id="KW-0732">Signal</keyword>
<proteinExistence type="predicted"/>
<name>A0A4Q9BA95_9BACT</name>
<accession>A0A4Q9BA95</accession>
<dbReference type="EMBL" id="SEWY01000004">
    <property type="protein sequence ID" value="TBH72147.1"/>
    <property type="molecule type" value="Genomic_DNA"/>
</dbReference>
<dbReference type="Pfam" id="PF14125">
    <property type="entry name" value="DUF4292"/>
    <property type="match status" value="1"/>
</dbReference>
<reference evidence="2 3" key="1">
    <citation type="submission" date="2019-02" db="EMBL/GenBank/DDBJ databases">
        <title>Genome of a new Bacteroidetes strain.</title>
        <authorList>
            <person name="Pitt A."/>
        </authorList>
    </citation>
    <scope>NUCLEOTIDE SEQUENCE [LARGE SCALE GENOMIC DNA]</scope>
    <source>
        <strain evidence="2 3">103A-SOEBACH</strain>
    </source>
</reference>
<evidence type="ECO:0000256" key="1">
    <source>
        <dbReference type="SAM" id="SignalP"/>
    </source>
</evidence>
<dbReference type="PROSITE" id="PS51257">
    <property type="entry name" value="PROKAR_LIPOPROTEIN"/>
    <property type="match status" value="1"/>
</dbReference>
<keyword evidence="3" id="KW-1185">Reference proteome</keyword>
<dbReference type="AlphaFoldDB" id="A0A4Q9BA95"/>
<dbReference type="InterPro" id="IPR025634">
    <property type="entry name" value="DUF4292"/>
</dbReference>
<protein>
    <submittedName>
        <fullName evidence="2">DUF4292 domain-containing protein</fullName>
    </submittedName>
</protein>
<organism evidence="2 3">
    <name type="scientific">Aquirufa antheringensis</name>
    <dbReference type="NCBI Taxonomy" id="2516559"/>
    <lineage>
        <taxon>Bacteria</taxon>
        <taxon>Pseudomonadati</taxon>
        <taxon>Bacteroidota</taxon>
        <taxon>Cytophagia</taxon>
        <taxon>Cytophagales</taxon>
        <taxon>Flectobacillaceae</taxon>
        <taxon>Aquirufa</taxon>
    </lineage>
</organism>
<feature type="signal peptide" evidence="1">
    <location>
        <begin position="1"/>
        <end position="22"/>
    </location>
</feature>
<gene>
    <name evidence="2" type="ORF">EWU20_10025</name>
</gene>
<evidence type="ECO:0000313" key="2">
    <source>
        <dbReference type="EMBL" id="TBH72147.1"/>
    </source>
</evidence>
<comment type="caution">
    <text evidence="2">The sequence shown here is derived from an EMBL/GenBank/DDBJ whole genome shotgun (WGS) entry which is preliminary data.</text>
</comment>
<sequence length="269" mass="30363">MRILFGLVFLSLLGACAPKATLATTNPVQVDTIQVDSVPVVAALPQADVLDQQSTSDDLNFTYLKAKSKVMWKTRTNTDNYIVDIRMKKDSIIWANISVSMISGAAVLFTKERVQFYHKINNEYTNLTYDSLSTSLGFKVSYDLIQNMIVGDQPYKKNNSRRVVRENENFLVKQLEGHVEVNNWVGPNRKLKKLSVSDLPSSNKLTLDYEDFATLNSAIFPFSSSITLDVKNKENQVNQTLISIKYSKVELLDTPLEFPFKVPAKLLKP</sequence>